<dbReference type="Pfam" id="PF03713">
    <property type="entry name" value="DUF305"/>
    <property type="match status" value="1"/>
</dbReference>
<dbReference type="eggNOG" id="COG3544">
    <property type="taxonomic scope" value="Bacteria"/>
</dbReference>
<accession>C8XI99</accession>
<evidence type="ECO:0000313" key="4">
    <source>
        <dbReference type="Proteomes" id="UP000002218"/>
    </source>
</evidence>
<reference evidence="3 4" key="2">
    <citation type="journal article" date="2010" name="Stand. Genomic Sci.">
        <title>Complete genome sequence of Nakamurella multipartita type strain (Y-104).</title>
        <authorList>
            <person name="Tice H."/>
            <person name="Mayilraj S."/>
            <person name="Sims D."/>
            <person name="Lapidus A."/>
            <person name="Nolan M."/>
            <person name="Lucas S."/>
            <person name="Glavina Del Rio T."/>
            <person name="Copeland A."/>
            <person name="Cheng J.F."/>
            <person name="Meincke L."/>
            <person name="Bruce D."/>
            <person name="Goodwin L."/>
            <person name="Pitluck S."/>
            <person name="Ivanova N."/>
            <person name="Mavromatis K."/>
            <person name="Ovchinnikova G."/>
            <person name="Pati A."/>
            <person name="Chen A."/>
            <person name="Palaniappan K."/>
            <person name="Land M."/>
            <person name="Hauser L."/>
            <person name="Chang Y.J."/>
            <person name="Jeffries C.D."/>
            <person name="Detter J.C."/>
            <person name="Brettin T."/>
            <person name="Rohde M."/>
            <person name="Goker M."/>
            <person name="Bristow J."/>
            <person name="Eisen J.A."/>
            <person name="Markowitz V."/>
            <person name="Hugenholtz P."/>
            <person name="Kyrpides N.C."/>
            <person name="Klenk H.P."/>
            <person name="Chen F."/>
        </authorList>
    </citation>
    <scope>NUCLEOTIDE SEQUENCE [LARGE SCALE GENOMIC DNA]</scope>
    <source>
        <strain evidence="4">ATCC 700099 / DSM 44233 / CIP 104796 / JCM 9543 / NBRC 105858 / Y-104</strain>
    </source>
</reference>
<dbReference type="AlphaFoldDB" id="C8XI99"/>
<name>C8XI99_NAKMY</name>
<protein>
    <recommendedName>
        <fullName evidence="2">DUF305 domain-containing protein</fullName>
    </recommendedName>
</protein>
<dbReference type="InParanoid" id="C8XI99"/>
<evidence type="ECO:0000313" key="3">
    <source>
        <dbReference type="EMBL" id="ACV78468.1"/>
    </source>
</evidence>
<dbReference type="KEGG" id="nml:Namu_2090"/>
<sequence precursor="true">MAILLLSAGAVVLLLVGATLGLALSGSFRSAPANPDSSSVDAGFARDMIVHHDQGVLMAHYAELNTEDPEIGVMAYDIGYTQTDQIGQMQGWLSLWDLPESTDATRMSWMQGADHSGHDMAAASSSAGAMTQMSMPAGSTTAGGAATNPSAPQTSADQVPLMPGMATDSEIARLKALRGTESDIYFLQLMIRHHQGGAGMMTYAAEHATNPVVRNFAQKMADSQSAEISVMTQMLQERGAEPLPAPTS</sequence>
<dbReference type="PANTHER" id="PTHR36933:SF1">
    <property type="entry name" value="SLL0788 PROTEIN"/>
    <property type="match status" value="1"/>
</dbReference>
<proteinExistence type="predicted"/>
<dbReference type="InterPro" id="IPR005183">
    <property type="entry name" value="DUF305_CopM-like"/>
</dbReference>
<dbReference type="EMBL" id="CP001737">
    <property type="protein sequence ID" value="ACV78468.1"/>
    <property type="molecule type" value="Genomic_DNA"/>
</dbReference>
<feature type="compositionally biased region" description="Low complexity" evidence="1">
    <location>
        <begin position="119"/>
        <end position="152"/>
    </location>
</feature>
<dbReference type="HOGENOM" id="CLU_074343_0_0_11"/>
<organism evidence="3 4">
    <name type="scientific">Nakamurella multipartita (strain ATCC 700099 / DSM 44233 / CIP 104796 / JCM 9543 / NBRC 105858 / Y-104)</name>
    <name type="common">Microsphaera multipartita</name>
    <dbReference type="NCBI Taxonomy" id="479431"/>
    <lineage>
        <taxon>Bacteria</taxon>
        <taxon>Bacillati</taxon>
        <taxon>Actinomycetota</taxon>
        <taxon>Actinomycetes</taxon>
        <taxon>Nakamurellales</taxon>
        <taxon>Nakamurellaceae</taxon>
        <taxon>Nakamurella</taxon>
    </lineage>
</organism>
<dbReference type="STRING" id="479431.Namu_2090"/>
<feature type="domain" description="DUF305" evidence="2">
    <location>
        <begin position="41"/>
        <end position="235"/>
    </location>
</feature>
<dbReference type="Gene3D" id="1.20.1260.10">
    <property type="match status" value="1"/>
</dbReference>
<dbReference type="PANTHER" id="PTHR36933">
    <property type="entry name" value="SLL0788 PROTEIN"/>
    <property type="match status" value="1"/>
</dbReference>
<dbReference type="InterPro" id="IPR012347">
    <property type="entry name" value="Ferritin-like"/>
</dbReference>
<feature type="region of interest" description="Disordered" evidence="1">
    <location>
        <begin position="115"/>
        <end position="156"/>
    </location>
</feature>
<dbReference type="Proteomes" id="UP000002218">
    <property type="component" value="Chromosome"/>
</dbReference>
<gene>
    <name evidence="3" type="ordered locus">Namu_2090</name>
</gene>
<evidence type="ECO:0000256" key="1">
    <source>
        <dbReference type="SAM" id="MobiDB-lite"/>
    </source>
</evidence>
<reference evidence="4" key="1">
    <citation type="submission" date="2009-09" db="EMBL/GenBank/DDBJ databases">
        <title>The complete genome of Nakamurella multipartita DSM 44233.</title>
        <authorList>
            <consortium name="US DOE Joint Genome Institute (JGI-PGF)"/>
            <person name="Lucas S."/>
            <person name="Copeland A."/>
            <person name="Lapidus A."/>
            <person name="Glavina del Rio T."/>
            <person name="Dalin E."/>
            <person name="Tice H."/>
            <person name="Bruce D."/>
            <person name="Goodwin L."/>
            <person name="Pitluck S."/>
            <person name="Kyrpides N."/>
            <person name="Mavromatis K."/>
            <person name="Ivanova N."/>
            <person name="Ovchinnikova G."/>
            <person name="Sims D."/>
            <person name="Meincke L."/>
            <person name="Brettin T."/>
            <person name="Detter J.C."/>
            <person name="Han C."/>
            <person name="Larimer F."/>
            <person name="Land M."/>
            <person name="Hauser L."/>
            <person name="Markowitz V."/>
            <person name="Cheng J.-F."/>
            <person name="Hugenholtz P."/>
            <person name="Woyke T."/>
            <person name="Wu D."/>
            <person name="Klenk H.-P."/>
            <person name="Eisen J.A."/>
        </authorList>
    </citation>
    <scope>NUCLEOTIDE SEQUENCE [LARGE SCALE GENOMIC DNA]</scope>
    <source>
        <strain evidence="4">ATCC 700099 / DSM 44233 / CIP 104796 / JCM 9543 / NBRC 105858 / Y-104</strain>
    </source>
</reference>
<keyword evidence="4" id="KW-1185">Reference proteome</keyword>
<evidence type="ECO:0000259" key="2">
    <source>
        <dbReference type="Pfam" id="PF03713"/>
    </source>
</evidence>